<gene>
    <name evidence="1" type="ORF">ILEXP_LOCUS53564</name>
</gene>
<reference evidence="1 2" key="1">
    <citation type="submission" date="2024-02" db="EMBL/GenBank/DDBJ databases">
        <authorList>
            <person name="Vignale AGUSTIN F."/>
            <person name="Sosa J E."/>
            <person name="Modenutti C."/>
        </authorList>
    </citation>
    <scope>NUCLEOTIDE SEQUENCE [LARGE SCALE GENOMIC DNA]</scope>
</reference>
<keyword evidence="2" id="KW-1185">Reference proteome</keyword>
<evidence type="ECO:0000313" key="1">
    <source>
        <dbReference type="EMBL" id="CAK9183301.1"/>
    </source>
</evidence>
<comment type="caution">
    <text evidence="1">The sequence shown here is derived from an EMBL/GenBank/DDBJ whole genome shotgun (WGS) entry which is preliminary data.</text>
</comment>
<dbReference type="Proteomes" id="UP001642360">
    <property type="component" value="Unassembled WGS sequence"/>
</dbReference>
<protein>
    <submittedName>
        <fullName evidence="1">Uncharacterized protein</fullName>
    </submittedName>
</protein>
<dbReference type="EMBL" id="CAUOFW020008613">
    <property type="protein sequence ID" value="CAK9183301.1"/>
    <property type="molecule type" value="Genomic_DNA"/>
</dbReference>
<dbReference type="AlphaFoldDB" id="A0ABC8UQG9"/>
<evidence type="ECO:0000313" key="2">
    <source>
        <dbReference type="Proteomes" id="UP001642360"/>
    </source>
</evidence>
<organism evidence="1 2">
    <name type="scientific">Ilex paraguariensis</name>
    <name type="common">yerba mate</name>
    <dbReference type="NCBI Taxonomy" id="185542"/>
    <lineage>
        <taxon>Eukaryota</taxon>
        <taxon>Viridiplantae</taxon>
        <taxon>Streptophyta</taxon>
        <taxon>Embryophyta</taxon>
        <taxon>Tracheophyta</taxon>
        <taxon>Spermatophyta</taxon>
        <taxon>Magnoliopsida</taxon>
        <taxon>eudicotyledons</taxon>
        <taxon>Gunneridae</taxon>
        <taxon>Pentapetalae</taxon>
        <taxon>asterids</taxon>
        <taxon>campanulids</taxon>
        <taxon>Aquifoliales</taxon>
        <taxon>Aquifoliaceae</taxon>
        <taxon>Ilex</taxon>
    </lineage>
</organism>
<name>A0ABC8UQG9_9AQUA</name>
<sequence>MPLYKPQHMRKDTIKWLSSPNGAFSVNLPSAQLVHHTQINFAFFYYNV</sequence>
<proteinExistence type="predicted"/>
<accession>A0ABC8UQG9</accession>